<keyword evidence="2" id="KW-1185">Reference proteome</keyword>
<proteinExistence type="predicted"/>
<dbReference type="Proteomes" id="UP000499080">
    <property type="component" value="Unassembled WGS sequence"/>
</dbReference>
<accession>A0A4Y2M2D6</accession>
<protein>
    <submittedName>
        <fullName evidence="1">Uncharacterized protein</fullName>
    </submittedName>
</protein>
<name>A0A4Y2M2D6_ARAVE</name>
<dbReference type="EMBL" id="BGPR01006533">
    <property type="protein sequence ID" value="GBN19847.1"/>
    <property type="molecule type" value="Genomic_DNA"/>
</dbReference>
<evidence type="ECO:0000313" key="2">
    <source>
        <dbReference type="Proteomes" id="UP000499080"/>
    </source>
</evidence>
<evidence type="ECO:0000313" key="1">
    <source>
        <dbReference type="EMBL" id="GBN19847.1"/>
    </source>
</evidence>
<organism evidence="1 2">
    <name type="scientific">Araneus ventricosus</name>
    <name type="common">Orbweaver spider</name>
    <name type="synonym">Epeira ventricosa</name>
    <dbReference type="NCBI Taxonomy" id="182803"/>
    <lineage>
        <taxon>Eukaryota</taxon>
        <taxon>Metazoa</taxon>
        <taxon>Ecdysozoa</taxon>
        <taxon>Arthropoda</taxon>
        <taxon>Chelicerata</taxon>
        <taxon>Arachnida</taxon>
        <taxon>Araneae</taxon>
        <taxon>Araneomorphae</taxon>
        <taxon>Entelegynae</taxon>
        <taxon>Araneoidea</taxon>
        <taxon>Araneidae</taxon>
        <taxon>Araneus</taxon>
    </lineage>
</organism>
<reference evidence="1 2" key="1">
    <citation type="journal article" date="2019" name="Sci. Rep.">
        <title>Orb-weaving spider Araneus ventricosus genome elucidates the spidroin gene catalogue.</title>
        <authorList>
            <person name="Kono N."/>
            <person name="Nakamura H."/>
            <person name="Ohtoshi R."/>
            <person name="Moran D.A.P."/>
            <person name="Shinohara A."/>
            <person name="Yoshida Y."/>
            <person name="Fujiwara M."/>
            <person name="Mori M."/>
            <person name="Tomita M."/>
            <person name="Arakawa K."/>
        </authorList>
    </citation>
    <scope>NUCLEOTIDE SEQUENCE [LARGE SCALE GENOMIC DNA]</scope>
</reference>
<gene>
    <name evidence="1" type="ORF">AVEN_114556_1</name>
</gene>
<sequence>MSFTLCVHSNCKIAVMATRCGSKLRNWKRTTILQNFGFTIQTPPPNADKVKTMDLMHVTSHPPTRDLAEAAIGQS</sequence>
<dbReference type="AlphaFoldDB" id="A0A4Y2M2D6"/>
<comment type="caution">
    <text evidence="1">The sequence shown here is derived from an EMBL/GenBank/DDBJ whole genome shotgun (WGS) entry which is preliminary data.</text>
</comment>